<evidence type="ECO:0000313" key="2">
    <source>
        <dbReference type="EMBL" id="SPP66296.1"/>
    </source>
</evidence>
<reference evidence="3" key="1">
    <citation type="submission" date="2018-04" db="EMBL/GenBank/DDBJ databases">
        <authorList>
            <person name="Lucker S."/>
            <person name="Sakoula D."/>
        </authorList>
    </citation>
    <scope>NUCLEOTIDE SEQUENCE [LARGE SCALE GENOMIC DNA]</scope>
</reference>
<feature type="signal peptide" evidence="1">
    <location>
        <begin position="1"/>
        <end position="29"/>
    </location>
</feature>
<dbReference type="InParanoid" id="A0A330L8W0"/>
<evidence type="ECO:0008006" key="4">
    <source>
        <dbReference type="Google" id="ProtNLM"/>
    </source>
</evidence>
<gene>
    <name evidence="2" type="ORF">NITLEN_60099</name>
</gene>
<organism evidence="2 3">
    <name type="scientific">Nitrospira lenta</name>
    <dbReference type="NCBI Taxonomy" id="1436998"/>
    <lineage>
        <taxon>Bacteria</taxon>
        <taxon>Pseudomonadati</taxon>
        <taxon>Nitrospirota</taxon>
        <taxon>Nitrospiria</taxon>
        <taxon>Nitrospirales</taxon>
        <taxon>Nitrospiraceae</taxon>
        <taxon>Nitrospira</taxon>
    </lineage>
</organism>
<dbReference type="RefSeq" id="WP_121990477.1">
    <property type="nucleotide sequence ID" value="NZ_OUNR01000019.1"/>
</dbReference>
<dbReference type="EMBL" id="OUNR01000019">
    <property type="protein sequence ID" value="SPP66296.1"/>
    <property type="molecule type" value="Genomic_DNA"/>
</dbReference>
<evidence type="ECO:0000313" key="3">
    <source>
        <dbReference type="Proteomes" id="UP000248168"/>
    </source>
</evidence>
<feature type="chain" id="PRO_5016416190" description="Secreted protein" evidence="1">
    <location>
        <begin position="30"/>
        <end position="123"/>
    </location>
</feature>
<accession>A0A330L8W0</accession>
<evidence type="ECO:0000256" key="1">
    <source>
        <dbReference type="SAM" id="SignalP"/>
    </source>
</evidence>
<sequence length="123" mass="13236">MHVRVQHSYSVLACTLVVLLLGLSFNAYACLLPVSGVPDAAMGNGCSTPDEQPVYQFCDTFKTLGVQSADKLHLTSDCQTICSEDTASLALLVLLTSDSSRLYDHPIVGPPQDLLLKISVLRI</sequence>
<dbReference type="Proteomes" id="UP000248168">
    <property type="component" value="Unassembled WGS sequence"/>
</dbReference>
<proteinExistence type="predicted"/>
<dbReference type="AlphaFoldDB" id="A0A330L8W0"/>
<name>A0A330L8W0_9BACT</name>
<keyword evidence="3" id="KW-1185">Reference proteome</keyword>
<protein>
    <recommendedName>
        <fullName evidence="4">Secreted protein</fullName>
    </recommendedName>
</protein>
<dbReference type="OrthoDB" id="9856872at2"/>
<keyword evidence="1" id="KW-0732">Signal</keyword>